<feature type="non-terminal residue" evidence="1">
    <location>
        <position position="1"/>
    </location>
</feature>
<evidence type="ECO:0008006" key="3">
    <source>
        <dbReference type="Google" id="ProtNLM"/>
    </source>
</evidence>
<name>A0ABS3B0G5_9FIRM</name>
<protein>
    <recommendedName>
        <fullName evidence="3">DinB family protein</fullName>
    </recommendedName>
</protein>
<reference evidence="1" key="1">
    <citation type="submission" date="2021-02" db="EMBL/GenBank/DDBJ databases">
        <title>Activity-based single-cell genomes from oceanic crustal fluid captures similar information to metagenomic and metatranscriptomic surveys with orders of magnitude less sampling.</title>
        <authorList>
            <person name="D'Angelo T.S."/>
            <person name="Orcutt B.N."/>
        </authorList>
    </citation>
    <scope>NUCLEOTIDE SEQUENCE [LARGE SCALE GENOMIC DNA]</scope>
    <source>
        <strain evidence="1">AH-315-E05</strain>
    </source>
</reference>
<organism evidence="1 2">
    <name type="scientific">Sulfobacillus acidophilus</name>
    <dbReference type="NCBI Taxonomy" id="53633"/>
    <lineage>
        <taxon>Bacteria</taxon>
        <taxon>Bacillati</taxon>
        <taxon>Bacillota</taxon>
        <taxon>Clostridia</taxon>
        <taxon>Eubacteriales</taxon>
        <taxon>Clostridiales Family XVII. Incertae Sedis</taxon>
        <taxon>Sulfobacillus</taxon>
    </lineage>
</organism>
<dbReference type="EMBL" id="JAFITA010000002">
    <property type="protein sequence ID" value="MBN4077337.1"/>
    <property type="molecule type" value="Genomic_DNA"/>
</dbReference>
<sequence>CFVLTPDTTKAEIDYFVEFHRQELQQASGYEINSIDYMQGFRYSLGDLTINRMALYIMAHTFRHYGFMERVFKTLRHLIRLEVGI</sequence>
<evidence type="ECO:0000313" key="2">
    <source>
        <dbReference type="Proteomes" id="UP000765003"/>
    </source>
</evidence>
<dbReference type="Proteomes" id="UP000765003">
    <property type="component" value="Unassembled WGS sequence"/>
</dbReference>
<comment type="caution">
    <text evidence="1">The sequence shown here is derived from an EMBL/GenBank/DDBJ whole genome shotgun (WGS) entry which is preliminary data.</text>
</comment>
<proteinExistence type="predicted"/>
<accession>A0ABS3B0G5</accession>
<gene>
    <name evidence="1" type="ORF">JYT19_00330</name>
</gene>
<evidence type="ECO:0000313" key="1">
    <source>
        <dbReference type="EMBL" id="MBN4077337.1"/>
    </source>
</evidence>
<keyword evidence="2" id="KW-1185">Reference proteome</keyword>